<organism evidence="1 2">
    <name type="scientific">Pseudomonas oryzae</name>
    <dbReference type="NCBI Taxonomy" id="1392877"/>
    <lineage>
        <taxon>Bacteria</taxon>
        <taxon>Pseudomonadati</taxon>
        <taxon>Pseudomonadota</taxon>
        <taxon>Gammaproteobacteria</taxon>
        <taxon>Pseudomonadales</taxon>
        <taxon>Pseudomonadaceae</taxon>
        <taxon>Pseudomonas</taxon>
    </lineage>
</organism>
<sequence length="230" mass="25351">MRWFFFLLILLNIGLFAWQQRMAPEVTSELSLTPRSEYAGPVATLQLLAEAGPRAAQPVAQVAVQLQAIPANECLVLGGFDAAERAGQLEQRLLSLDIGARVITRDATFGSDHWVYIPPLASSQASLRQLRELQARGIDSYLITEGELANGILLGVYPRLEAAVGVADKLRAAGYEPQVRELPRVYQQYWVRVASKSRRLVDDQLLARLAGDFPDLKHELISCAGLAQTE</sequence>
<name>A0A1H1X042_9PSED</name>
<dbReference type="SUPFAM" id="SSF110997">
    <property type="entry name" value="Sporulation related repeat"/>
    <property type="match status" value="1"/>
</dbReference>
<dbReference type="RefSeq" id="WP_090350250.1">
    <property type="nucleotide sequence ID" value="NZ_LT629751.1"/>
</dbReference>
<dbReference type="STRING" id="1392877.SAMN05216221_3240"/>
<dbReference type="OrthoDB" id="6193567at2"/>
<dbReference type="EMBL" id="LT629751">
    <property type="protein sequence ID" value="SDT02016.1"/>
    <property type="molecule type" value="Genomic_DNA"/>
</dbReference>
<accession>A0A1H1X042</accession>
<evidence type="ECO:0000313" key="1">
    <source>
        <dbReference type="EMBL" id="SDT02016.1"/>
    </source>
</evidence>
<dbReference type="AlphaFoldDB" id="A0A1H1X042"/>
<dbReference type="InterPro" id="IPR036680">
    <property type="entry name" value="SPOR-like_sf"/>
</dbReference>
<dbReference type="Proteomes" id="UP000243359">
    <property type="component" value="Chromosome I"/>
</dbReference>
<gene>
    <name evidence="1" type="ORF">SAMN05216221_3240</name>
</gene>
<evidence type="ECO:0000313" key="2">
    <source>
        <dbReference type="Proteomes" id="UP000243359"/>
    </source>
</evidence>
<evidence type="ECO:0008006" key="3">
    <source>
        <dbReference type="Google" id="ProtNLM"/>
    </source>
</evidence>
<dbReference type="GO" id="GO:0042834">
    <property type="term" value="F:peptidoglycan binding"/>
    <property type="evidence" value="ECO:0007669"/>
    <property type="project" value="InterPro"/>
</dbReference>
<keyword evidence="2" id="KW-1185">Reference proteome</keyword>
<protein>
    <recommendedName>
        <fullName evidence="3">Sporulation related domain-containing protein</fullName>
    </recommendedName>
</protein>
<proteinExistence type="predicted"/>
<reference evidence="2" key="1">
    <citation type="submission" date="2016-10" db="EMBL/GenBank/DDBJ databases">
        <authorList>
            <person name="Varghese N."/>
            <person name="Submissions S."/>
        </authorList>
    </citation>
    <scope>NUCLEOTIDE SEQUENCE [LARGE SCALE GENOMIC DNA]</scope>
    <source>
        <strain evidence="2">KCTC 32247</strain>
    </source>
</reference>